<keyword evidence="6" id="KW-1185">Reference proteome</keyword>
<organism evidence="6 7">
    <name type="scientific">Saccoglossus kowalevskii</name>
    <name type="common">Acorn worm</name>
    <dbReference type="NCBI Taxonomy" id="10224"/>
    <lineage>
        <taxon>Eukaryota</taxon>
        <taxon>Metazoa</taxon>
        <taxon>Hemichordata</taxon>
        <taxon>Enteropneusta</taxon>
        <taxon>Harrimaniidae</taxon>
        <taxon>Saccoglossus</taxon>
    </lineage>
</organism>
<dbReference type="InterPro" id="IPR001841">
    <property type="entry name" value="Znf_RING"/>
</dbReference>
<evidence type="ECO:0000313" key="6">
    <source>
        <dbReference type="Proteomes" id="UP000694865"/>
    </source>
</evidence>
<dbReference type="PANTHER" id="PTHR44080">
    <property type="entry name" value="E3 UBIQUITIN-PROTEIN LIGASE COP1"/>
    <property type="match status" value="1"/>
</dbReference>
<dbReference type="GeneID" id="102803824"/>
<dbReference type="InterPro" id="IPR042755">
    <property type="entry name" value="COP1"/>
</dbReference>
<name>A0ABM0LV69_SACKO</name>
<dbReference type="Proteomes" id="UP000694865">
    <property type="component" value="Unplaced"/>
</dbReference>
<evidence type="ECO:0000256" key="1">
    <source>
        <dbReference type="ARBA" id="ARBA00022723"/>
    </source>
</evidence>
<evidence type="ECO:0000256" key="4">
    <source>
        <dbReference type="PROSITE-ProRule" id="PRU00175"/>
    </source>
</evidence>
<protein>
    <submittedName>
        <fullName evidence="7">Tripartite motif-containing protein 12A-like</fullName>
    </submittedName>
</protein>
<evidence type="ECO:0000259" key="5">
    <source>
        <dbReference type="PROSITE" id="PS50089"/>
    </source>
</evidence>
<keyword evidence="3" id="KW-0862">Zinc</keyword>
<dbReference type="PROSITE" id="PS00518">
    <property type="entry name" value="ZF_RING_1"/>
    <property type="match status" value="1"/>
</dbReference>
<reference evidence="7" key="1">
    <citation type="submission" date="2025-08" db="UniProtKB">
        <authorList>
            <consortium name="RefSeq"/>
        </authorList>
    </citation>
    <scope>IDENTIFICATION</scope>
    <source>
        <tissue evidence="7">Testes</tissue>
    </source>
</reference>
<evidence type="ECO:0000256" key="3">
    <source>
        <dbReference type="ARBA" id="ARBA00022833"/>
    </source>
</evidence>
<dbReference type="SMART" id="SM00184">
    <property type="entry name" value="RING"/>
    <property type="match status" value="1"/>
</dbReference>
<dbReference type="SUPFAM" id="SSF57850">
    <property type="entry name" value="RING/U-box"/>
    <property type="match status" value="1"/>
</dbReference>
<dbReference type="PROSITE" id="PS50089">
    <property type="entry name" value="ZF_RING_2"/>
    <property type="match status" value="1"/>
</dbReference>
<dbReference type="InterPro" id="IPR013083">
    <property type="entry name" value="Znf_RING/FYVE/PHD"/>
</dbReference>
<dbReference type="Gene3D" id="3.30.40.10">
    <property type="entry name" value="Zinc/RING finger domain, C3HC4 (zinc finger)"/>
    <property type="match status" value="1"/>
</dbReference>
<evidence type="ECO:0000313" key="7">
    <source>
        <dbReference type="RefSeq" id="XP_006811660.1"/>
    </source>
</evidence>
<sequence length="404" mass="46668">MEDEELPLSIPVKALWEHMTCPICMSVLCNTYMTPCGHRYCKECIIECVNRRHKCPCCNTDVHKVRDLLHDHQFDVLIQNIREAKEMAEKTYFEELIHTVVSNANSLDVNNSHSPVEEVLKKHLKEGLAAHENYYQELRTQCNHQIQMIEKELAGSTAELQKQTQVQTDFEVKLKDLNEKYEYRKQTFLSELENCGRMLSQAYDRYLTEHLPTPSLLPIKVSLVLLNKEITFSDVQIKPNYSISHIQDILKSKMHSRDDPIITFDDDVRFILVGPFVKRSLSETHQLVNDVVQHEVVHTDVVLLPRNCCPILQFGAKSGSEIIITGRVKSQSDLPKLCFATTFEEGRGDSVDYFTCRDCGFNWVCKPCKESCHKDHMTVPYIMNHHPTWACCYCPKKKKCVLSS</sequence>
<feature type="domain" description="RING-type" evidence="5">
    <location>
        <begin position="21"/>
        <end position="59"/>
    </location>
</feature>
<accession>A0ABM0LV69</accession>
<evidence type="ECO:0000256" key="2">
    <source>
        <dbReference type="ARBA" id="ARBA00022771"/>
    </source>
</evidence>
<keyword evidence="2 4" id="KW-0863">Zinc-finger</keyword>
<dbReference type="InterPro" id="IPR017907">
    <property type="entry name" value="Znf_RING_CS"/>
</dbReference>
<dbReference type="Pfam" id="PF13923">
    <property type="entry name" value="zf-C3HC4_2"/>
    <property type="match status" value="1"/>
</dbReference>
<gene>
    <name evidence="7" type="primary">LOC102803824</name>
</gene>
<dbReference type="RefSeq" id="XP_006811660.1">
    <property type="nucleotide sequence ID" value="XM_006811597.1"/>
</dbReference>
<dbReference type="PANTHER" id="PTHR44080:SF1">
    <property type="entry name" value="E3 UBIQUITIN-PROTEIN LIGASE COP1"/>
    <property type="match status" value="1"/>
</dbReference>
<proteinExistence type="predicted"/>
<keyword evidence="1" id="KW-0479">Metal-binding</keyword>